<accession>A0A953NCQ8</accession>
<evidence type="ECO:0000256" key="1">
    <source>
        <dbReference type="ARBA" id="ARBA00004651"/>
    </source>
</evidence>
<feature type="transmembrane region" description="Helical" evidence="6">
    <location>
        <begin position="152"/>
        <end position="175"/>
    </location>
</feature>
<organism evidence="7 8">
    <name type="scientific">Mycoplasma tauri</name>
    <dbReference type="NCBI Taxonomy" id="547987"/>
    <lineage>
        <taxon>Bacteria</taxon>
        <taxon>Bacillati</taxon>
        <taxon>Mycoplasmatota</taxon>
        <taxon>Mollicutes</taxon>
        <taxon>Mycoplasmataceae</taxon>
        <taxon>Mycoplasma</taxon>
    </lineage>
</organism>
<evidence type="ECO:0000256" key="5">
    <source>
        <dbReference type="ARBA" id="ARBA00023136"/>
    </source>
</evidence>
<dbReference type="InterPro" id="IPR017039">
    <property type="entry name" value="Virul_fac_BrkB"/>
</dbReference>
<dbReference type="EMBL" id="JAIQBY010000016">
    <property type="protein sequence ID" value="MBZ4195462.1"/>
    <property type="molecule type" value="Genomic_DNA"/>
</dbReference>
<evidence type="ECO:0000256" key="4">
    <source>
        <dbReference type="ARBA" id="ARBA00022989"/>
    </source>
</evidence>
<keyword evidence="2" id="KW-1003">Cell membrane</keyword>
<feature type="transmembrane region" description="Helical" evidence="6">
    <location>
        <begin position="40"/>
        <end position="58"/>
    </location>
</feature>
<reference evidence="7 8" key="1">
    <citation type="submission" date="2021-09" db="EMBL/GenBank/DDBJ databases">
        <title>WGS of Mycoplasma sp. Zaradi2 strains.</title>
        <authorList>
            <person name="Spergser J."/>
        </authorList>
    </citation>
    <scope>NUCLEOTIDE SEQUENCE [LARGE SCALE GENOMIC DNA]</scope>
    <source>
        <strain evidence="7 8">1331</strain>
    </source>
</reference>
<keyword evidence="5 6" id="KW-0472">Membrane</keyword>
<protein>
    <submittedName>
        <fullName evidence="7">YihY/virulence factor BrkB family protein</fullName>
    </submittedName>
</protein>
<keyword evidence="8" id="KW-1185">Reference proteome</keyword>
<dbReference type="Pfam" id="PF03631">
    <property type="entry name" value="Virul_fac_BrkB"/>
    <property type="match status" value="1"/>
</dbReference>
<gene>
    <name evidence="7" type="ORF">LAD73_01850</name>
</gene>
<evidence type="ECO:0000256" key="6">
    <source>
        <dbReference type="SAM" id="Phobius"/>
    </source>
</evidence>
<sequence length="353" mass="41350">MKTKIYSNKNPKLILKKYNELIKKSAISKNIIPTGKNKKTLFEIIIMFFIKWIMIITTSKRIKRNKTKINELISRVYVKFTGRDFVFIPISFAFYMLISFIPIIATVYHLLKFVNFNGDYHTLFDQEILQKIIPGLGSFTQFLPNSFETGTYMVIVILFISSILISSGGFARFSYSINYIYRHETTGNWFINRVKGFFTVLFITIFIFVSAFVYLSIYKSLGLDKSSELYKNLFFYIFFSIYLMINLYVGLGLLFKHAPAFKISWSFISLGVLIAAVPTMIFITFFGYLTSLIDYKKFGTFSVFMYIALLVSTMSYFIYLGIIANEGYYKTFHSRYTVPKKIWFKKIIKTKNY</sequence>
<feature type="transmembrane region" description="Helical" evidence="6">
    <location>
        <begin position="85"/>
        <end position="111"/>
    </location>
</feature>
<name>A0A953NCQ8_9MOLU</name>
<keyword evidence="4 6" id="KW-1133">Transmembrane helix</keyword>
<feature type="transmembrane region" description="Helical" evidence="6">
    <location>
        <begin position="196"/>
        <end position="218"/>
    </location>
</feature>
<dbReference type="GO" id="GO:0005886">
    <property type="term" value="C:plasma membrane"/>
    <property type="evidence" value="ECO:0007669"/>
    <property type="project" value="UniProtKB-SubCell"/>
</dbReference>
<dbReference type="Proteomes" id="UP000772186">
    <property type="component" value="Unassembled WGS sequence"/>
</dbReference>
<proteinExistence type="predicted"/>
<keyword evidence="3 6" id="KW-0812">Transmembrane</keyword>
<dbReference type="AlphaFoldDB" id="A0A953NCQ8"/>
<comment type="subcellular location">
    <subcellularLocation>
        <location evidence="1">Cell membrane</location>
        <topology evidence="1">Multi-pass membrane protein</topology>
    </subcellularLocation>
</comment>
<evidence type="ECO:0000256" key="2">
    <source>
        <dbReference type="ARBA" id="ARBA00022475"/>
    </source>
</evidence>
<evidence type="ECO:0000313" key="8">
    <source>
        <dbReference type="Proteomes" id="UP000772186"/>
    </source>
</evidence>
<feature type="transmembrane region" description="Helical" evidence="6">
    <location>
        <begin position="267"/>
        <end position="289"/>
    </location>
</feature>
<comment type="caution">
    <text evidence="7">The sequence shown here is derived from an EMBL/GenBank/DDBJ whole genome shotgun (WGS) entry which is preliminary data.</text>
</comment>
<evidence type="ECO:0000256" key="3">
    <source>
        <dbReference type="ARBA" id="ARBA00022692"/>
    </source>
</evidence>
<dbReference type="RefSeq" id="WP_223644658.1">
    <property type="nucleotide sequence ID" value="NZ_JAIQBX010000001.1"/>
</dbReference>
<feature type="transmembrane region" description="Helical" evidence="6">
    <location>
        <begin position="301"/>
        <end position="322"/>
    </location>
</feature>
<evidence type="ECO:0000313" key="7">
    <source>
        <dbReference type="EMBL" id="MBZ4195462.1"/>
    </source>
</evidence>
<feature type="transmembrane region" description="Helical" evidence="6">
    <location>
        <begin position="233"/>
        <end position="255"/>
    </location>
</feature>